<feature type="compositionally biased region" description="Basic and acidic residues" evidence="1">
    <location>
        <begin position="226"/>
        <end position="235"/>
    </location>
</feature>
<feature type="compositionally biased region" description="Basic and acidic residues" evidence="1">
    <location>
        <begin position="122"/>
        <end position="131"/>
    </location>
</feature>
<protein>
    <submittedName>
        <fullName evidence="2">RNA-binding protein 25</fullName>
    </submittedName>
</protein>
<dbReference type="AlphaFoldDB" id="V8NA00"/>
<sequence>MAVKKGTSHADNHFQHPRNDMRKIQAPGNLHAFNDGLQHPRCGKSHSTASLGHINFGLSCVIIKQGGAHLTKAFLSDEPGKRKFGSSPLKFHRLEYPIVCRGFLMRVVCQARVLFLVGQTDSQERKEGKRKEERKRKERKERNKEREGGRQEREKERKRRERKGREGGRQERKKKKKKKRKGEEDRKERKEGKKERKKERKEGTKKGTKKGREEDRNEKGRRKKERKEQRKEQRKGGRKTGMRKEEKEKKEKEGKGRRKTGKKERKKERDKGRKTGKKEKRKKEKREKGDRKERKKKRGRKRRNKEGKEGRKTGKKKKEKFATGLNCCFLYIKVLNLRCSQNLERSQKGTSGRRSRLKCEPLARPLNFDPVTRWVVAPVVRVGGKQNKNGDQFTFPQAVRAINKSPFDQGRGLGWAEGGKRHLGPVLFAGRLFPSEI</sequence>
<gene>
    <name evidence="2" type="primary">RBM25</name>
    <name evidence="2" type="ORF">L345_15188</name>
</gene>
<evidence type="ECO:0000313" key="2">
    <source>
        <dbReference type="EMBL" id="ETE59084.1"/>
    </source>
</evidence>
<feature type="compositionally biased region" description="Basic residues" evidence="1">
    <location>
        <begin position="274"/>
        <end position="285"/>
    </location>
</feature>
<evidence type="ECO:0000256" key="1">
    <source>
        <dbReference type="SAM" id="MobiDB-lite"/>
    </source>
</evidence>
<feature type="compositionally biased region" description="Basic and acidic residues" evidence="1">
    <location>
        <begin position="181"/>
        <end position="218"/>
    </location>
</feature>
<proteinExistence type="predicted"/>
<feature type="non-terminal residue" evidence="2">
    <location>
        <position position="1"/>
    </location>
</feature>
<dbReference type="Proteomes" id="UP000018936">
    <property type="component" value="Unassembled WGS sequence"/>
</dbReference>
<dbReference type="EMBL" id="AZIM01005896">
    <property type="protein sequence ID" value="ETE59084.1"/>
    <property type="molecule type" value="Genomic_DNA"/>
</dbReference>
<feature type="region of interest" description="Disordered" evidence="1">
    <location>
        <begin position="120"/>
        <end position="318"/>
    </location>
</feature>
<feature type="compositionally biased region" description="Basic and acidic residues" evidence="1">
    <location>
        <begin position="140"/>
        <end position="155"/>
    </location>
</feature>
<accession>V8NA00</accession>
<feature type="compositionally biased region" description="Basic and acidic residues" evidence="1">
    <location>
        <begin position="242"/>
        <end position="254"/>
    </location>
</feature>
<feature type="compositionally biased region" description="Basic residues" evidence="1">
    <location>
        <begin position="255"/>
        <end position="266"/>
    </location>
</feature>
<name>V8NA00_OPHHA</name>
<comment type="caution">
    <text evidence="2">The sequence shown here is derived from an EMBL/GenBank/DDBJ whole genome shotgun (WGS) entry which is preliminary data.</text>
</comment>
<feature type="compositionally biased region" description="Basic residues" evidence="1">
    <location>
        <begin position="171"/>
        <end position="180"/>
    </location>
</feature>
<feature type="compositionally biased region" description="Basic residues" evidence="1">
    <location>
        <begin position="293"/>
        <end position="305"/>
    </location>
</feature>
<reference evidence="2 3" key="1">
    <citation type="journal article" date="2013" name="Proc. Natl. Acad. Sci. U.S.A.">
        <title>The king cobra genome reveals dynamic gene evolution and adaptation in the snake venom system.</title>
        <authorList>
            <person name="Vonk F.J."/>
            <person name="Casewell N.R."/>
            <person name="Henkel C.V."/>
            <person name="Heimberg A.M."/>
            <person name="Jansen H.J."/>
            <person name="McCleary R.J."/>
            <person name="Kerkkamp H.M."/>
            <person name="Vos R.A."/>
            <person name="Guerreiro I."/>
            <person name="Calvete J.J."/>
            <person name="Wuster W."/>
            <person name="Woods A.E."/>
            <person name="Logan J.M."/>
            <person name="Harrison R.A."/>
            <person name="Castoe T.A."/>
            <person name="de Koning A.P."/>
            <person name="Pollock D.D."/>
            <person name="Yandell M."/>
            <person name="Calderon D."/>
            <person name="Renjifo C."/>
            <person name="Currier R.B."/>
            <person name="Salgado D."/>
            <person name="Pla D."/>
            <person name="Sanz L."/>
            <person name="Hyder A.S."/>
            <person name="Ribeiro J.M."/>
            <person name="Arntzen J.W."/>
            <person name="van den Thillart G.E."/>
            <person name="Boetzer M."/>
            <person name="Pirovano W."/>
            <person name="Dirks R.P."/>
            <person name="Spaink H.P."/>
            <person name="Duboule D."/>
            <person name="McGlinn E."/>
            <person name="Kini R.M."/>
            <person name="Richardson M.K."/>
        </authorList>
    </citation>
    <scope>NUCLEOTIDE SEQUENCE</scope>
    <source>
        <tissue evidence="2">Blood</tissue>
    </source>
</reference>
<keyword evidence="3" id="KW-1185">Reference proteome</keyword>
<evidence type="ECO:0000313" key="3">
    <source>
        <dbReference type="Proteomes" id="UP000018936"/>
    </source>
</evidence>
<organism evidence="2 3">
    <name type="scientific">Ophiophagus hannah</name>
    <name type="common">King cobra</name>
    <name type="synonym">Naja hannah</name>
    <dbReference type="NCBI Taxonomy" id="8665"/>
    <lineage>
        <taxon>Eukaryota</taxon>
        <taxon>Metazoa</taxon>
        <taxon>Chordata</taxon>
        <taxon>Craniata</taxon>
        <taxon>Vertebrata</taxon>
        <taxon>Euteleostomi</taxon>
        <taxon>Lepidosauria</taxon>
        <taxon>Squamata</taxon>
        <taxon>Bifurcata</taxon>
        <taxon>Unidentata</taxon>
        <taxon>Episquamata</taxon>
        <taxon>Toxicofera</taxon>
        <taxon>Serpentes</taxon>
        <taxon>Colubroidea</taxon>
        <taxon>Elapidae</taxon>
        <taxon>Elapinae</taxon>
        <taxon>Ophiophagus</taxon>
    </lineage>
</organism>